<evidence type="ECO:0000256" key="4">
    <source>
        <dbReference type="ARBA" id="ARBA00022976"/>
    </source>
</evidence>
<dbReference type="OMA" id="LPWLWGL"/>
<dbReference type="GO" id="GO:0070765">
    <property type="term" value="C:gamma-secretase complex"/>
    <property type="evidence" value="ECO:0007669"/>
    <property type="project" value="TreeGrafter"/>
</dbReference>
<sequence>MFAGKPLTKEKAERLTRWYFYAGFVGLPWLWAVNALYFRRFQKDSDEIARYVLLSTRCAVVGFALLLLWIIIAQTSLSPTSDLWVIRPPSGTDGAWQTGFFADAVYQNT</sequence>
<evidence type="ECO:0000313" key="8">
    <source>
        <dbReference type="EMBL" id="CUG86273.1"/>
    </source>
</evidence>
<keyword evidence="8" id="KW-0378">Hydrolase</keyword>
<dbReference type="PANTHER" id="PTHR16318:SF0">
    <property type="entry name" value="GAMMA-SECRETASE SUBUNIT PEN-2"/>
    <property type="match status" value="1"/>
</dbReference>
<organism evidence="8 9">
    <name type="scientific">Bodo saltans</name>
    <name type="common">Flagellated protozoan</name>
    <dbReference type="NCBI Taxonomy" id="75058"/>
    <lineage>
        <taxon>Eukaryota</taxon>
        <taxon>Discoba</taxon>
        <taxon>Euglenozoa</taxon>
        <taxon>Kinetoplastea</taxon>
        <taxon>Metakinetoplastina</taxon>
        <taxon>Eubodonida</taxon>
        <taxon>Bodonidae</taxon>
        <taxon>Bodo</taxon>
    </lineage>
</organism>
<dbReference type="GO" id="GO:0006508">
    <property type="term" value="P:proteolysis"/>
    <property type="evidence" value="ECO:0007669"/>
    <property type="project" value="UniProtKB-KW"/>
</dbReference>
<evidence type="ECO:0000256" key="1">
    <source>
        <dbReference type="ARBA" id="ARBA00004141"/>
    </source>
</evidence>
<dbReference type="EMBL" id="CYKH01001273">
    <property type="protein sequence ID" value="CUG86273.1"/>
    <property type="molecule type" value="Genomic_DNA"/>
</dbReference>
<proteinExistence type="inferred from homology"/>
<protein>
    <submittedName>
        <fullName evidence="8">Presenilin enhancer-2 subunit of gamma secretase aspartyl protease complex, putative</fullName>
    </submittedName>
</protein>
<dbReference type="PANTHER" id="PTHR16318">
    <property type="entry name" value="GAMMA-SECRETASE SUBUNIT PEN-2"/>
    <property type="match status" value="1"/>
</dbReference>
<evidence type="ECO:0000256" key="6">
    <source>
        <dbReference type="ARBA" id="ARBA00023136"/>
    </source>
</evidence>
<comment type="subcellular location">
    <subcellularLocation>
        <location evidence="1">Membrane</location>
        <topology evidence="1">Multi-pass membrane protein</topology>
    </subcellularLocation>
</comment>
<name>A0A0S4J486_BODSA</name>
<accession>A0A0S4J486</accession>
<keyword evidence="3 7" id="KW-0812">Transmembrane</keyword>
<evidence type="ECO:0000256" key="5">
    <source>
        <dbReference type="ARBA" id="ARBA00022989"/>
    </source>
</evidence>
<keyword evidence="5 7" id="KW-1133">Transmembrane helix</keyword>
<feature type="transmembrane region" description="Helical" evidence="7">
    <location>
        <begin position="18"/>
        <end position="39"/>
    </location>
</feature>
<evidence type="ECO:0000256" key="2">
    <source>
        <dbReference type="ARBA" id="ARBA00009607"/>
    </source>
</evidence>
<dbReference type="OrthoDB" id="524898at2759"/>
<reference evidence="9" key="1">
    <citation type="submission" date="2015-09" db="EMBL/GenBank/DDBJ databases">
        <authorList>
            <consortium name="Pathogen Informatics"/>
        </authorList>
    </citation>
    <scope>NUCLEOTIDE SEQUENCE [LARGE SCALE GENOMIC DNA]</scope>
    <source>
        <strain evidence="9">Lake Konstanz</strain>
    </source>
</reference>
<keyword evidence="4" id="KW-0914">Notch signaling pathway</keyword>
<dbReference type="VEuPathDB" id="TriTrypDB:BSAL_92300"/>
<comment type="similarity">
    <text evidence="2">Belongs to the PEN-2 family.</text>
</comment>
<dbReference type="InterPro" id="IPR019379">
    <property type="entry name" value="Gamma_Secretase_Asp_P_PEN2"/>
</dbReference>
<dbReference type="Pfam" id="PF10251">
    <property type="entry name" value="PEN-2"/>
    <property type="match status" value="1"/>
</dbReference>
<dbReference type="GO" id="GO:0008233">
    <property type="term" value="F:peptidase activity"/>
    <property type="evidence" value="ECO:0007669"/>
    <property type="project" value="UniProtKB-KW"/>
</dbReference>
<dbReference type="GO" id="GO:0007219">
    <property type="term" value="P:Notch signaling pathway"/>
    <property type="evidence" value="ECO:0007669"/>
    <property type="project" value="UniProtKB-KW"/>
</dbReference>
<keyword evidence="6 7" id="KW-0472">Membrane</keyword>
<dbReference type="AlphaFoldDB" id="A0A0S4J486"/>
<gene>
    <name evidence="8" type="ORF">BSAL_92300</name>
</gene>
<evidence type="ECO:0000256" key="3">
    <source>
        <dbReference type="ARBA" id="ARBA00022692"/>
    </source>
</evidence>
<evidence type="ECO:0000256" key="7">
    <source>
        <dbReference type="SAM" id="Phobius"/>
    </source>
</evidence>
<keyword evidence="8" id="KW-0645">Protease</keyword>
<feature type="transmembrane region" description="Helical" evidence="7">
    <location>
        <begin position="51"/>
        <end position="72"/>
    </location>
</feature>
<evidence type="ECO:0000313" key="9">
    <source>
        <dbReference type="Proteomes" id="UP000051952"/>
    </source>
</evidence>
<keyword evidence="9" id="KW-1185">Reference proteome</keyword>
<dbReference type="Proteomes" id="UP000051952">
    <property type="component" value="Unassembled WGS sequence"/>
</dbReference>